<name>A0A559JTI7_9BACL</name>
<comment type="caution">
    <text evidence="4">The sequence shown here is derived from an EMBL/GenBank/DDBJ whole genome shotgun (WGS) entry which is preliminary data.</text>
</comment>
<dbReference type="Gene3D" id="2.60.40.1630">
    <property type="entry name" value="bacillus anthracis domain"/>
    <property type="match status" value="1"/>
</dbReference>
<reference evidence="4 5" key="1">
    <citation type="submission" date="2019-07" db="EMBL/GenBank/DDBJ databases">
        <authorList>
            <person name="Kim J."/>
        </authorList>
    </citation>
    <scope>NUCLEOTIDE SEQUENCE [LARGE SCALE GENOMIC DNA]</scope>
    <source>
        <strain evidence="4 5">G13</strain>
    </source>
</reference>
<organism evidence="4 5">
    <name type="scientific">Cohnella terricola</name>
    <dbReference type="NCBI Taxonomy" id="1289167"/>
    <lineage>
        <taxon>Bacteria</taxon>
        <taxon>Bacillati</taxon>
        <taxon>Bacillota</taxon>
        <taxon>Bacilli</taxon>
        <taxon>Bacillales</taxon>
        <taxon>Paenibacillaceae</taxon>
        <taxon>Cohnella</taxon>
    </lineage>
</organism>
<evidence type="ECO:0000256" key="1">
    <source>
        <dbReference type="SAM" id="Phobius"/>
    </source>
</evidence>
<keyword evidence="1" id="KW-0472">Membrane</keyword>
<accession>A0A559JTI7</accession>
<keyword evidence="1" id="KW-1133">Transmembrane helix</keyword>
<protein>
    <submittedName>
        <fullName evidence="4">DUF4179 domain-containing protein</fullName>
    </submittedName>
</protein>
<evidence type="ECO:0000259" key="2">
    <source>
        <dbReference type="Pfam" id="PF13786"/>
    </source>
</evidence>
<dbReference type="InterPro" id="IPR025436">
    <property type="entry name" value="DUF4179"/>
</dbReference>
<dbReference type="EMBL" id="VNJJ01000002">
    <property type="protein sequence ID" value="TVY03194.1"/>
    <property type="molecule type" value="Genomic_DNA"/>
</dbReference>
<dbReference type="RefSeq" id="WP_144698949.1">
    <property type="nucleotide sequence ID" value="NZ_VNJJ01000002.1"/>
</dbReference>
<dbReference type="Pfam" id="PF18705">
    <property type="entry name" value="DUF5643"/>
    <property type="match status" value="1"/>
</dbReference>
<dbReference type="OrthoDB" id="2639741at2"/>
<feature type="transmembrane region" description="Helical" evidence="1">
    <location>
        <begin position="53"/>
        <end position="77"/>
    </location>
</feature>
<evidence type="ECO:0000313" key="4">
    <source>
        <dbReference type="EMBL" id="TVY03194.1"/>
    </source>
</evidence>
<dbReference type="Pfam" id="PF13786">
    <property type="entry name" value="DUF4179"/>
    <property type="match status" value="1"/>
</dbReference>
<dbReference type="Proteomes" id="UP000316330">
    <property type="component" value="Unassembled WGS sequence"/>
</dbReference>
<proteinExistence type="predicted"/>
<dbReference type="InterPro" id="IPR040680">
    <property type="entry name" value="DUF5643"/>
</dbReference>
<keyword evidence="5" id="KW-1185">Reference proteome</keyword>
<feature type="domain" description="DUF4179" evidence="2">
    <location>
        <begin position="61"/>
        <end position="144"/>
    </location>
</feature>
<feature type="domain" description="DUF5643" evidence="3">
    <location>
        <begin position="249"/>
        <end position="359"/>
    </location>
</feature>
<evidence type="ECO:0000259" key="3">
    <source>
        <dbReference type="Pfam" id="PF18705"/>
    </source>
</evidence>
<sequence length="373" mass="41132">MNHDKLIRSLRDNKDLLSDRIPDSIREALDHTYERLSEVDLKPIRNRRRNRGIIMRAGLSVVAALIAGVLLIGSGFISPAMAKSLKQFPWINSLYEHFGDAGLIAATLNGMVKEETYSQTKSGRTVTVSDFMYDGARLSVAVKVHVDGKLPDYAIETFSVNARVNGEEGPYTFSIGATKRIDDSTAVRIISMGHSGFDGRTSEAYEFPDAFELTLKIATAPRKGVDNGIYEFTVPIEKNAPGAVELSSTEEKQYEGVTLRIEKLEITPATIQLITLLGMSANSEVEPPARFNGNKFLLYALFDENGNEFKSVNGSSGVRVGEQDLFKGTQNYEGTATLPKSITIKPYAGWIKGPNGERLNNYIKELEITLELP</sequence>
<gene>
    <name evidence="4" type="ORF">FPZ45_04780</name>
</gene>
<keyword evidence="1" id="KW-0812">Transmembrane</keyword>
<dbReference type="AlphaFoldDB" id="A0A559JTI7"/>
<evidence type="ECO:0000313" key="5">
    <source>
        <dbReference type="Proteomes" id="UP000316330"/>
    </source>
</evidence>